<feature type="transmembrane region" description="Helical" evidence="9">
    <location>
        <begin position="46"/>
        <end position="67"/>
    </location>
</feature>
<keyword evidence="5" id="KW-0653">Protein transport</keyword>
<feature type="transmembrane region" description="Helical" evidence="9">
    <location>
        <begin position="479"/>
        <end position="500"/>
    </location>
</feature>
<dbReference type="EMBL" id="ACKS01000009">
    <property type="protein sequence ID" value="EFA45551.1"/>
    <property type="molecule type" value="Genomic_DNA"/>
</dbReference>
<feature type="transmembrane region" description="Helical" evidence="9">
    <location>
        <begin position="74"/>
        <end position="94"/>
    </location>
</feature>
<dbReference type="InterPro" id="IPR000109">
    <property type="entry name" value="POT_fam"/>
</dbReference>
<feature type="transmembrane region" description="Helical" evidence="9">
    <location>
        <begin position="277"/>
        <end position="300"/>
    </location>
</feature>
<dbReference type="InterPro" id="IPR020846">
    <property type="entry name" value="MFS_dom"/>
</dbReference>
<dbReference type="InterPro" id="IPR005279">
    <property type="entry name" value="Dipep/tripep_permease"/>
</dbReference>
<feature type="transmembrane region" description="Helical" evidence="9">
    <location>
        <begin position="240"/>
        <end position="257"/>
    </location>
</feature>
<keyword evidence="12" id="KW-1185">Reference proteome</keyword>
<dbReference type="PANTHER" id="PTHR23517">
    <property type="entry name" value="RESISTANCE PROTEIN MDTM, PUTATIVE-RELATED-RELATED"/>
    <property type="match status" value="1"/>
</dbReference>
<dbReference type="HOGENOM" id="CLU_004790_0_2_10"/>
<sequence>MFENQPKGLFALALANTGERFGYYTMLAIFALFLQANFGWSEGLTGTVFSTFLMLVYFLPIVGGAVADKIGFGRCVTIGIIVMFLGYLLMAIPAGAGTPAVVIMIAALLMISIGTSLFKGNLQVMVGKLYDSPEMAGQRDNGFSIFYMAINIGALFAPTAALKLMEWSQNTFGVSEQVAYHYAFGVACVSLMVSMLIYYVFRYTFSHIDTSAKSKTVKSEVKVEEHEETPEEKADTRSRLVALFLVFAVVIFFWMAFHQNGLTLTFFARDFTQTSATGLTAMLFDVTNVVAVIFIIYALVAVFQAKTSKGKGIAGLVILAALAFLIYKYSALVSSGEVVAVSAPIFQQFNPAFVVALTPLSMALFGWLASRGKEPSAPRKIGYGMLVAGLGFVVMIAASVGLSYTLTDEQRVSPLWLVSTYLVLTFAELMLSPMGISFVSKVAPLKYQGLMMGCWFGATAIGNFLVQIPAYLWKAVPLTMVWGVLVALCLASFVFIFSVMKKLEKVC</sequence>
<feature type="transmembrane region" description="Helical" evidence="9">
    <location>
        <begin position="100"/>
        <end position="122"/>
    </location>
</feature>
<dbReference type="Gene3D" id="1.20.1250.20">
    <property type="entry name" value="MFS general substrate transporter like domains"/>
    <property type="match status" value="3"/>
</dbReference>
<evidence type="ECO:0000313" key="12">
    <source>
        <dbReference type="Proteomes" id="UP000003160"/>
    </source>
</evidence>
<dbReference type="InterPro" id="IPR036259">
    <property type="entry name" value="MFS_trans_sf"/>
</dbReference>
<dbReference type="AlphaFoldDB" id="D1PT57"/>
<dbReference type="eggNOG" id="COG3104">
    <property type="taxonomic scope" value="Bacteria"/>
</dbReference>
<evidence type="ECO:0000256" key="3">
    <source>
        <dbReference type="ARBA" id="ARBA00022475"/>
    </source>
</evidence>
<keyword evidence="2 8" id="KW-0813">Transport</keyword>
<feature type="transmembrane region" description="Helical" evidence="9">
    <location>
        <begin position="416"/>
        <end position="438"/>
    </location>
</feature>
<dbReference type="GO" id="GO:0005886">
    <property type="term" value="C:plasma membrane"/>
    <property type="evidence" value="ECO:0007669"/>
    <property type="project" value="UniProtKB-SubCell"/>
</dbReference>
<keyword evidence="6 9" id="KW-1133">Transmembrane helix</keyword>
<dbReference type="NCBIfam" id="TIGR00924">
    <property type="entry name" value="yjdL_sub1_fam"/>
    <property type="match status" value="1"/>
</dbReference>
<feature type="domain" description="Major facilitator superfamily (MFS) profile" evidence="10">
    <location>
        <begin position="1"/>
        <end position="206"/>
    </location>
</feature>
<keyword evidence="5" id="KW-0571">Peptide transport</keyword>
<comment type="caution">
    <text evidence="11">The sequence shown here is derived from an EMBL/GenBank/DDBJ whole genome shotgun (WGS) entry which is preliminary data.</text>
</comment>
<evidence type="ECO:0000256" key="1">
    <source>
        <dbReference type="ARBA" id="ARBA00004651"/>
    </source>
</evidence>
<evidence type="ECO:0000259" key="10">
    <source>
        <dbReference type="PROSITE" id="PS50850"/>
    </source>
</evidence>
<dbReference type="PROSITE" id="PS50850">
    <property type="entry name" value="MFS"/>
    <property type="match status" value="1"/>
</dbReference>
<feature type="transmembrane region" description="Helical" evidence="9">
    <location>
        <begin position="450"/>
        <end position="473"/>
    </location>
</feature>
<evidence type="ECO:0000256" key="7">
    <source>
        <dbReference type="ARBA" id="ARBA00023136"/>
    </source>
</evidence>
<feature type="transmembrane region" description="Helical" evidence="9">
    <location>
        <begin position="349"/>
        <end position="369"/>
    </location>
</feature>
<dbReference type="OrthoDB" id="9772725at2"/>
<name>D1PT57_9BACT</name>
<dbReference type="Proteomes" id="UP000003160">
    <property type="component" value="Unassembled WGS sequence"/>
</dbReference>
<evidence type="ECO:0000256" key="5">
    <source>
        <dbReference type="ARBA" id="ARBA00022856"/>
    </source>
</evidence>
<dbReference type="GO" id="GO:1904680">
    <property type="term" value="F:peptide transmembrane transporter activity"/>
    <property type="evidence" value="ECO:0007669"/>
    <property type="project" value="InterPro"/>
</dbReference>
<proteinExistence type="inferred from homology"/>
<evidence type="ECO:0000256" key="2">
    <source>
        <dbReference type="ARBA" id="ARBA00022448"/>
    </source>
</evidence>
<dbReference type="PROSITE" id="PS01023">
    <property type="entry name" value="PTR2_2"/>
    <property type="match status" value="1"/>
</dbReference>
<keyword evidence="7 9" id="KW-0472">Membrane</keyword>
<comment type="subcellular location">
    <subcellularLocation>
        <location evidence="1">Cell membrane</location>
        <topology evidence="1">Multi-pass membrane protein</topology>
    </subcellularLocation>
    <subcellularLocation>
        <location evidence="8">Membrane</location>
        <topology evidence="8">Multi-pass membrane protein</topology>
    </subcellularLocation>
</comment>
<feature type="transmembrane region" description="Helical" evidence="9">
    <location>
        <begin position="21"/>
        <end position="40"/>
    </location>
</feature>
<dbReference type="RefSeq" id="WP_007175346.1">
    <property type="nucleotide sequence ID" value="NZ_GG704784.1"/>
</dbReference>
<feature type="transmembrane region" description="Helical" evidence="9">
    <location>
        <begin position="381"/>
        <end position="404"/>
    </location>
</feature>
<feature type="transmembrane region" description="Helical" evidence="9">
    <location>
        <begin position="143"/>
        <end position="162"/>
    </location>
</feature>
<evidence type="ECO:0000313" key="11">
    <source>
        <dbReference type="EMBL" id="EFA45551.1"/>
    </source>
</evidence>
<keyword evidence="3" id="KW-1003">Cell membrane</keyword>
<dbReference type="SUPFAM" id="SSF103473">
    <property type="entry name" value="MFS general substrate transporter"/>
    <property type="match status" value="2"/>
</dbReference>
<protein>
    <submittedName>
        <fullName evidence="11">Amino acid/peptide transporter</fullName>
    </submittedName>
</protein>
<dbReference type="GO" id="GO:0006857">
    <property type="term" value="P:oligopeptide transport"/>
    <property type="evidence" value="ECO:0007669"/>
    <property type="project" value="InterPro"/>
</dbReference>
<evidence type="ECO:0000256" key="9">
    <source>
        <dbReference type="SAM" id="Phobius"/>
    </source>
</evidence>
<dbReference type="InterPro" id="IPR050171">
    <property type="entry name" value="MFS_Transporters"/>
</dbReference>
<organism evidence="11 12">
    <name type="scientific">Hallella bergensis DSM 17361</name>
    <dbReference type="NCBI Taxonomy" id="585502"/>
    <lineage>
        <taxon>Bacteria</taxon>
        <taxon>Pseudomonadati</taxon>
        <taxon>Bacteroidota</taxon>
        <taxon>Bacteroidia</taxon>
        <taxon>Bacteroidales</taxon>
        <taxon>Prevotellaceae</taxon>
        <taxon>Hallella</taxon>
    </lineage>
</organism>
<keyword evidence="4 8" id="KW-0812">Transmembrane</keyword>
<evidence type="ECO:0000256" key="8">
    <source>
        <dbReference type="RuleBase" id="RU003755"/>
    </source>
</evidence>
<comment type="similarity">
    <text evidence="8">Belongs to the major facilitator superfamily. Proton-dependent oligopeptide transporter (POT/PTR) (TC 2.A.17) family.</text>
</comment>
<evidence type="ECO:0000256" key="6">
    <source>
        <dbReference type="ARBA" id="ARBA00022989"/>
    </source>
</evidence>
<reference evidence="11 12" key="1">
    <citation type="submission" date="2009-10" db="EMBL/GenBank/DDBJ databases">
        <authorList>
            <person name="Qin X."/>
            <person name="Bachman B."/>
            <person name="Battles P."/>
            <person name="Bell A."/>
            <person name="Bess C."/>
            <person name="Bickham C."/>
            <person name="Chaboub L."/>
            <person name="Chen D."/>
            <person name="Coyle M."/>
            <person name="Deiros D.R."/>
            <person name="Dinh H."/>
            <person name="Forbes L."/>
            <person name="Fowler G."/>
            <person name="Francisco L."/>
            <person name="Fu Q."/>
            <person name="Gubbala S."/>
            <person name="Hale W."/>
            <person name="Han Y."/>
            <person name="Hemphill L."/>
            <person name="Highlander S.K."/>
            <person name="Hirani K."/>
            <person name="Hogues M."/>
            <person name="Jackson L."/>
            <person name="Jakkamsetti A."/>
            <person name="Javaid M."/>
            <person name="Jiang H."/>
            <person name="Korchina V."/>
            <person name="Kovar C."/>
            <person name="Lara F."/>
            <person name="Lee S."/>
            <person name="Mata R."/>
            <person name="Mathew T."/>
            <person name="Moen C."/>
            <person name="Morales K."/>
            <person name="Munidasa M."/>
            <person name="Nazareth L."/>
            <person name="Ngo R."/>
            <person name="Nguyen L."/>
            <person name="Okwuonu G."/>
            <person name="Ongeri F."/>
            <person name="Patil S."/>
            <person name="Petrosino J."/>
            <person name="Pham C."/>
            <person name="Pham P."/>
            <person name="Pu L.-L."/>
            <person name="Puazo M."/>
            <person name="Raj R."/>
            <person name="Reid J."/>
            <person name="Rouhana J."/>
            <person name="Saada N."/>
            <person name="Shang Y."/>
            <person name="Simmons D."/>
            <person name="Thornton R."/>
            <person name="Warren J."/>
            <person name="Weissenberger G."/>
            <person name="Zhang J."/>
            <person name="Zhang L."/>
            <person name="Zhou C."/>
            <person name="Zhu D."/>
            <person name="Muzny D."/>
            <person name="Worley K."/>
            <person name="Gibbs R."/>
        </authorList>
    </citation>
    <scope>NUCLEOTIDE SEQUENCE [LARGE SCALE GENOMIC DNA]</scope>
    <source>
        <strain evidence="11 12">DSM 17361</strain>
    </source>
</reference>
<dbReference type="CDD" id="cd17346">
    <property type="entry name" value="MFS_DtpA_like"/>
    <property type="match status" value="1"/>
</dbReference>
<feature type="transmembrane region" description="Helical" evidence="9">
    <location>
        <begin position="182"/>
        <end position="201"/>
    </location>
</feature>
<evidence type="ECO:0000256" key="4">
    <source>
        <dbReference type="ARBA" id="ARBA00022692"/>
    </source>
</evidence>
<accession>D1PT57</accession>
<dbReference type="Pfam" id="PF00854">
    <property type="entry name" value="PTR2"/>
    <property type="match status" value="2"/>
</dbReference>
<dbReference type="InterPro" id="IPR018456">
    <property type="entry name" value="PTR2_symporter_CS"/>
</dbReference>
<gene>
    <name evidence="11" type="ORF">HMPREF0645_0142</name>
</gene>
<feature type="transmembrane region" description="Helical" evidence="9">
    <location>
        <begin position="312"/>
        <end position="329"/>
    </location>
</feature>
<dbReference type="PANTHER" id="PTHR23517:SF15">
    <property type="entry name" value="PROTON-DEPENDENT OLIGOPEPTIDE FAMILY TRANSPORT PROTEIN"/>
    <property type="match status" value="1"/>
</dbReference>